<dbReference type="PANTHER" id="PTHR38926:SF72">
    <property type="entry name" value="IM:7136021-RELATED"/>
    <property type="match status" value="1"/>
</dbReference>
<proteinExistence type="predicted"/>
<name>A0A9P6UPL4_9FUNG</name>
<dbReference type="EMBL" id="JAAAIP010000660">
    <property type="protein sequence ID" value="KAG0313925.1"/>
    <property type="molecule type" value="Genomic_DNA"/>
</dbReference>
<dbReference type="Proteomes" id="UP000738325">
    <property type="component" value="Unassembled WGS sequence"/>
</dbReference>
<evidence type="ECO:0000256" key="1">
    <source>
        <dbReference type="SAM" id="MobiDB-lite"/>
    </source>
</evidence>
<comment type="caution">
    <text evidence="2">The sequence shown here is derived from an EMBL/GenBank/DDBJ whole genome shotgun (WGS) entry which is preliminary data.</text>
</comment>
<dbReference type="AlphaFoldDB" id="A0A9P6UPL4"/>
<feature type="compositionally biased region" description="Basic and acidic residues" evidence="1">
    <location>
        <begin position="218"/>
        <end position="228"/>
    </location>
</feature>
<organism evidence="2 3">
    <name type="scientific">Dissophora globulifera</name>
    <dbReference type="NCBI Taxonomy" id="979702"/>
    <lineage>
        <taxon>Eukaryota</taxon>
        <taxon>Fungi</taxon>
        <taxon>Fungi incertae sedis</taxon>
        <taxon>Mucoromycota</taxon>
        <taxon>Mortierellomycotina</taxon>
        <taxon>Mortierellomycetes</taxon>
        <taxon>Mortierellales</taxon>
        <taxon>Mortierellaceae</taxon>
        <taxon>Dissophora</taxon>
    </lineage>
</organism>
<dbReference type="Gene3D" id="3.80.10.10">
    <property type="entry name" value="Ribonuclease Inhibitor"/>
    <property type="match status" value="1"/>
</dbReference>
<evidence type="ECO:0008006" key="4">
    <source>
        <dbReference type="Google" id="ProtNLM"/>
    </source>
</evidence>
<keyword evidence="3" id="KW-1185">Reference proteome</keyword>
<dbReference type="SUPFAM" id="SSF52047">
    <property type="entry name" value="RNI-like"/>
    <property type="match status" value="1"/>
</dbReference>
<feature type="region of interest" description="Disordered" evidence="1">
    <location>
        <begin position="182"/>
        <end position="201"/>
    </location>
</feature>
<gene>
    <name evidence="2" type="ORF">BGZ99_008500</name>
</gene>
<accession>A0A9P6UPL4</accession>
<dbReference type="InterPro" id="IPR032675">
    <property type="entry name" value="LRR_dom_sf"/>
</dbReference>
<evidence type="ECO:0000313" key="3">
    <source>
        <dbReference type="Proteomes" id="UP000738325"/>
    </source>
</evidence>
<dbReference type="OrthoDB" id="2414739at2759"/>
<evidence type="ECO:0000313" key="2">
    <source>
        <dbReference type="EMBL" id="KAG0313925.1"/>
    </source>
</evidence>
<sequence length="593" mass="67298">MHNALSVSLLEPYLWVRVDLNTHDRGKMAILRRYGNHVVALDFVHADKKTFKFIRQFCSSLQSLSMVFDSDSSWINYDYLEKFFRSMSTLNTLQIRFDAFQFSPAMFWSLCQLPNLISLTMDVFYMQPYGSKHYHPDIYMTILDCCPNLQELEVRGLFLEPADTAQFYHKNSFPQWIKKTFRPRRENPPSNTQEAMAPSRHSRSWSAGASIRHLGQKSERIAHSRSASEADTMIPATFASPSSHMGGYSIRKLDLRSPQMDDNVFCKLASRCTSLEELTLDGVWVRISAESWQTLSTQCLRLRSLTVRNSGAVHYLPSIQTLMALYLRLESVTMMSLEFNRDPDLSTLAAKTLALERQTRVVHPLKHIHLSGSILKPLKVLLDVVTQSSTIESLSVGFTLNAVRRLDNETNAPYDLSKRWLCQDTLSHLDLTSVSFTDKAVFSQFFGHVQRLTHLRSLWISVSHIREAWAITALNRGGLIGTRHSPSSSSGQGGSSPYNLPSASTPSLGVFSGRSNGSGNIHTSFFCFPALETLRIGMACYLNKKWFEMPVVFEEVVYMIEATPLLKRLELKHMSESGVIKRLSAEYPKISFT</sequence>
<protein>
    <recommendedName>
        <fullName evidence="4">F-box domain-containing protein</fullName>
    </recommendedName>
</protein>
<feature type="region of interest" description="Disordered" evidence="1">
    <location>
        <begin position="218"/>
        <end position="238"/>
    </location>
</feature>
<dbReference type="PANTHER" id="PTHR38926">
    <property type="entry name" value="F-BOX DOMAIN CONTAINING PROTEIN, EXPRESSED"/>
    <property type="match status" value="1"/>
</dbReference>
<reference evidence="2" key="1">
    <citation type="journal article" date="2020" name="Fungal Divers.">
        <title>Resolving the Mortierellaceae phylogeny through synthesis of multi-gene phylogenetics and phylogenomics.</title>
        <authorList>
            <person name="Vandepol N."/>
            <person name="Liber J."/>
            <person name="Desiro A."/>
            <person name="Na H."/>
            <person name="Kennedy M."/>
            <person name="Barry K."/>
            <person name="Grigoriev I.V."/>
            <person name="Miller A.N."/>
            <person name="O'Donnell K."/>
            <person name="Stajich J.E."/>
            <person name="Bonito G."/>
        </authorList>
    </citation>
    <scope>NUCLEOTIDE SEQUENCE</scope>
    <source>
        <strain evidence="2">REB-010B</strain>
    </source>
</reference>